<keyword evidence="6" id="KW-0456">Lyase</keyword>
<evidence type="ECO:0000256" key="3">
    <source>
        <dbReference type="ARBA" id="ARBA00022729"/>
    </source>
</evidence>
<dbReference type="InterPro" id="IPR023346">
    <property type="entry name" value="Lysozyme-like_dom_sf"/>
</dbReference>
<dbReference type="GO" id="GO:0009279">
    <property type="term" value="C:cell outer membrane"/>
    <property type="evidence" value="ECO:0007669"/>
    <property type="project" value="UniProtKB-SubCell"/>
</dbReference>
<sequence length="466" mass="53046">MIRPCRLKFTAHRSWRRIPALVLIWVLAACGNPLVRNDLEAIRDRGELVVITRNNAACYFETAHGFSGFEYELADAFATSIGVALRMVVIEDEAEMVATLLRGDADIIAAGKLFGQAAARMLALGPGYLEVQKQVVGRRGGPSISETGDLVQTSIGVAGDSAAIERLGALRADLPELNWETFPDRSSEELLHMIWNRDLPLAVVQSNILKMNRRFYPELVVQLELSEPRKLRWAVKPGDRYLLHALRQWFAQADTKELLAGLMTHYYSHLEDFDYVDLARYRRRIHERLPRYQDHFQAAAEEYGLDWQLVAALSYQESHWNPDAVSFTGVRGIMMLTLDTAKTLGLRNRLDVEEGIFAGTRYLALLRDQIGDEVAEPDRTLMALAAYNIGLGHLRDARRLAREIGKPDYTWRSLRDVLPLLQQRLYYQKLPHGYARGTEAVQYVDRIRTYHRVLNMIMATEMYTAG</sequence>
<dbReference type="InterPro" id="IPR001638">
    <property type="entry name" value="Solute-binding_3/MltF_N"/>
</dbReference>
<dbReference type="PROSITE" id="PS51257">
    <property type="entry name" value="PROKAR_LIPOPROTEIN"/>
    <property type="match status" value="1"/>
</dbReference>
<dbReference type="CDD" id="cd01009">
    <property type="entry name" value="PBP2_YfhD_N"/>
    <property type="match status" value="1"/>
</dbReference>
<dbReference type="InterPro" id="IPR008258">
    <property type="entry name" value="Transglycosylase_SLT_dom_1"/>
</dbReference>
<keyword evidence="4" id="KW-0998">Cell outer membrane</keyword>
<evidence type="ECO:0000256" key="1">
    <source>
        <dbReference type="ARBA" id="ARBA00004339"/>
    </source>
</evidence>
<dbReference type="Gene3D" id="3.40.190.10">
    <property type="entry name" value="Periplasmic binding protein-like II"/>
    <property type="match status" value="2"/>
</dbReference>
<dbReference type="GO" id="GO:0009253">
    <property type="term" value="P:peptidoglycan catabolic process"/>
    <property type="evidence" value="ECO:0007669"/>
    <property type="project" value="TreeGrafter"/>
</dbReference>
<evidence type="ECO:0000259" key="5">
    <source>
        <dbReference type="SMART" id="SM00062"/>
    </source>
</evidence>
<comment type="caution">
    <text evidence="6">The sequence shown here is derived from an EMBL/GenBank/DDBJ whole genome shotgun (WGS) entry which is preliminary data.</text>
</comment>
<evidence type="ECO:0000313" key="6">
    <source>
        <dbReference type="EMBL" id="MCJ8501874.1"/>
    </source>
</evidence>
<accession>A0AA41R2V2</accession>
<keyword evidence="3" id="KW-0732">Signal</keyword>
<dbReference type="SUPFAM" id="SSF53955">
    <property type="entry name" value="Lysozyme-like"/>
    <property type="match status" value="1"/>
</dbReference>
<name>A0AA41R2V2_9BACT</name>
<comment type="similarity">
    <text evidence="2">Belongs to the transglycosylase Slt family.</text>
</comment>
<dbReference type="SMART" id="SM00062">
    <property type="entry name" value="PBPb"/>
    <property type="match status" value="1"/>
</dbReference>
<protein>
    <submittedName>
        <fullName evidence="6">Membrane-bound lytic murein transglycosylase MltF</fullName>
        <ecNumber evidence="6">4.2.2.-</ecNumber>
    </submittedName>
</protein>
<dbReference type="PROSITE" id="PS00922">
    <property type="entry name" value="TRANSGLYCOSYLASE"/>
    <property type="match status" value="1"/>
</dbReference>
<dbReference type="PANTHER" id="PTHR35936:SF32">
    <property type="entry name" value="MEMBRANE-BOUND LYTIC MUREIN TRANSGLYCOSYLASE F"/>
    <property type="match status" value="1"/>
</dbReference>
<evidence type="ECO:0000313" key="7">
    <source>
        <dbReference type="Proteomes" id="UP001165427"/>
    </source>
</evidence>
<dbReference type="InterPro" id="IPR000189">
    <property type="entry name" value="Transglyc_AS"/>
</dbReference>
<dbReference type="Pfam" id="PF00497">
    <property type="entry name" value="SBP_bac_3"/>
    <property type="match status" value="1"/>
</dbReference>
<dbReference type="CDD" id="cd13403">
    <property type="entry name" value="MLTF-like"/>
    <property type="match status" value="1"/>
</dbReference>
<dbReference type="NCBIfam" id="NF008112">
    <property type="entry name" value="PRK10859.1"/>
    <property type="match status" value="1"/>
</dbReference>
<dbReference type="SUPFAM" id="SSF53850">
    <property type="entry name" value="Periplasmic binding protein-like II"/>
    <property type="match status" value="1"/>
</dbReference>
<dbReference type="Proteomes" id="UP001165427">
    <property type="component" value="Unassembled WGS sequence"/>
</dbReference>
<dbReference type="Gene3D" id="1.10.530.10">
    <property type="match status" value="1"/>
</dbReference>
<keyword evidence="7" id="KW-1185">Reference proteome</keyword>
<dbReference type="GO" id="GO:0008933">
    <property type="term" value="F:peptidoglycan lytic transglycosylase activity"/>
    <property type="evidence" value="ECO:0007669"/>
    <property type="project" value="InterPro"/>
</dbReference>
<dbReference type="RefSeq" id="WP_246911196.1">
    <property type="nucleotide sequence ID" value="NZ_JALJRB010000018.1"/>
</dbReference>
<comment type="subcellular location">
    <subcellularLocation>
        <location evidence="1">Cell outer membrane</location>
        <topology evidence="1">Peripheral membrane protein</topology>
    </subcellularLocation>
</comment>
<dbReference type="Pfam" id="PF01464">
    <property type="entry name" value="SLT"/>
    <property type="match status" value="1"/>
</dbReference>
<reference evidence="6" key="1">
    <citation type="submission" date="2022-04" db="EMBL/GenBank/DDBJ databases">
        <title>Desulfatitalea alkaliphila sp. nov., a novel anaerobic sulfate-reducing bacterium isolated from terrestrial mud volcano, Taman Peninsula, Russia.</title>
        <authorList>
            <person name="Khomyakova M.A."/>
            <person name="Merkel A.Y."/>
            <person name="Slobodkin A.I."/>
        </authorList>
    </citation>
    <scope>NUCLEOTIDE SEQUENCE</scope>
    <source>
        <strain evidence="6">M08but</strain>
    </source>
</reference>
<evidence type="ECO:0000256" key="2">
    <source>
        <dbReference type="ARBA" id="ARBA00007734"/>
    </source>
</evidence>
<gene>
    <name evidence="6" type="primary">mltF</name>
    <name evidence="6" type="ORF">MRX98_14920</name>
</gene>
<organism evidence="6 7">
    <name type="scientific">Desulfatitalea alkaliphila</name>
    <dbReference type="NCBI Taxonomy" id="2929485"/>
    <lineage>
        <taxon>Bacteria</taxon>
        <taxon>Pseudomonadati</taxon>
        <taxon>Thermodesulfobacteriota</taxon>
        <taxon>Desulfobacteria</taxon>
        <taxon>Desulfobacterales</taxon>
        <taxon>Desulfosarcinaceae</taxon>
        <taxon>Desulfatitalea</taxon>
    </lineage>
</organism>
<keyword evidence="4" id="KW-0472">Membrane</keyword>
<dbReference type="EMBL" id="JALJRB010000018">
    <property type="protein sequence ID" value="MCJ8501874.1"/>
    <property type="molecule type" value="Genomic_DNA"/>
</dbReference>
<feature type="domain" description="Solute-binding protein family 3/N-terminal" evidence="5">
    <location>
        <begin position="47"/>
        <end position="270"/>
    </location>
</feature>
<dbReference type="EC" id="4.2.2.-" evidence="6"/>
<proteinExistence type="inferred from homology"/>
<evidence type="ECO:0000256" key="4">
    <source>
        <dbReference type="ARBA" id="ARBA00023237"/>
    </source>
</evidence>
<dbReference type="AlphaFoldDB" id="A0AA41R2V2"/>
<dbReference type="PANTHER" id="PTHR35936">
    <property type="entry name" value="MEMBRANE-BOUND LYTIC MUREIN TRANSGLYCOSYLASE F"/>
    <property type="match status" value="1"/>
</dbReference>